<dbReference type="InterPro" id="IPR008979">
    <property type="entry name" value="Galactose-bd-like_sf"/>
</dbReference>
<feature type="transmembrane region" description="Helical" evidence="2">
    <location>
        <begin position="305"/>
        <end position="326"/>
    </location>
</feature>
<gene>
    <name evidence="4" type="ORF">AVDCRST_MAG47-2289</name>
</gene>
<feature type="transmembrane region" description="Helical" evidence="2">
    <location>
        <begin position="1335"/>
        <end position="1352"/>
    </location>
</feature>
<dbReference type="SUPFAM" id="SSF49785">
    <property type="entry name" value="Galactose-binding domain-like"/>
    <property type="match status" value="1"/>
</dbReference>
<reference evidence="4" key="1">
    <citation type="submission" date="2020-02" db="EMBL/GenBank/DDBJ databases">
        <authorList>
            <person name="Meier V. D."/>
        </authorList>
    </citation>
    <scope>NUCLEOTIDE SEQUENCE</scope>
    <source>
        <strain evidence="4">AVDCRST_MAG47</strain>
    </source>
</reference>
<feature type="transmembrane region" description="Helical" evidence="2">
    <location>
        <begin position="1239"/>
        <end position="1261"/>
    </location>
</feature>
<dbReference type="GO" id="GO:0016740">
    <property type="term" value="F:transferase activity"/>
    <property type="evidence" value="ECO:0007669"/>
    <property type="project" value="InterPro"/>
</dbReference>
<keyword evidence="2" id="KW-0812">Transmembrane</keyword>
<feature type="region of interest" description="Disordered" evidence="1">
    <location>
        <begin position="1"/>
        <end position="20"/>
    </location>
</feature>
<feature type="transmembrane region" description="Helical" evidence="2">
    <location>
        <begin position="338"/>
        <end position="365"/>
    </location>
</feature>
<feature type="region of interest" description="Disordered" evidence="1">
    <location>
        <begin position="1026"/>
        <end position="1065"/>
    </location>
</feature>
<protein>
    <recommendedName>
        <fullName evidence="3">Alpha-(1-&gt;3)-arabinofuranosyltransferase N-terminal GT-C domain-containing protein</fullName>
    </recommendedName>
</protein>
<evidence type="ECO:0000259" key="3">
    <source>
        <dbReference type="Pfam" id="PF11847"/>
    </source>
</evidence>
<dbReference type="InterPro" id="IPR021798">
    <property type="entry name" value="AftD_N"/>
</dbReference>
<evidence type="ECO:0000313" key="4">
    <source>
        <dbReference type="EMBL" id="CAA9382706.1"/>
    </source>
</evidence>
<dbReference type="Gene3D" id="2.60.120.260">
    <property type="entry name" value="Galactose-binding domain-like"/>
    <property type="match status" value="1"/>
</dbReference>
<feature type="region of interest" description="Disordered" evidence="1">
    <location>
        <begin position="1267"/>
        <end position="1289"/>
    </location>
</feature>
<evidence type="ECO:0000256" key="2">
    <source>
        <dbReference type="SAM" id="Phobius"/>
    </source>
</evidence>
<dbReference type="EMBL" id="CADCUK010000151">
    <property type="protein sequence ID" value="CAA9382706.1"/>
    <property type="molecule type" value="Genomic_DNA"/>
</dbReference>
<feature type="transmembrane region" description="Helical" evidence="2">
    <location>
        <begin position="417"/>
        <end position="436"/>
    </location>
</feature>
<organism evidence="4">
    <name type="scientific">uncultured Nocardioidaceae bacterium</name>
    <dbReference type="NCBI Taxonomy" id="253824"/>
    <lineage>
        <taxon>Bacteria</taxon>
        <taxon>Bacillati</taxon>
        <taxon>Actinomycetota</taxon>
        <taxon>Actinomycetes</taxon>
        <taxon>Propionibacteriales</taxon>
        <taxon>Nocardioidaceae</taxon>
        <taxon>environmental samples</taxon>
    </lineage>
</organism>
<feature type="transmembrane region" description="Helical" evidence="2">
    <location>
        <begin position="206"/>
        <end position="222"/>
    </location>
</feature>
<feature type="transmembrane region" description="Helical" evidence="2">
    <location>
        <begin position="23"/>
        <end position="41"/>
    </location>
</feature>
<keyword evidence="2" id="KW-1133">Transmembrane helix</keyword>
<evidence type="ECO:0000256" key="1">
    <source>
        <dbReference type="SAM" id="MobiDB-lite"/>
    </source>
</evidence>
<feature type="compositionally biased region" description="Acidic residues" evidence="1">
    <location>
        <begin position="1030"/>
        <end position="1053"/>
    </location>
</feature>
<keyword evidence="2" id="KW-0472">Membrane</keyword>
<feature type="transmembrane region" description="Helical" evidence="2">
    <location>
        <begin position="1299"/>
        <end position="1323"/>
    </location>
</feature>
<name>A0A6J4NF04_9ACTN</name>
<dbReference type="Pfam" id="PF11847">
    <property type="entry name" value="GT-C_AftD"/>
    <property type="match status" value="1"/>
</dbReference>
<feature type="transmembrane region" description="Helical" evidence="2">
    <location>
        <begin position="385"/>
        <end position="405"/>
    </location>
</feature>
<accession>A0A6J4NF04</accession>
<feature type="domain" description="Alpha-(1-&gt;3)-arabinofuranosyltransferase N-terminal GT-C" evidence="3">
    <location>
        <begin position="36"/>
        <end position="679"/>
    </location>
</feature>
<proteinExistence type="predicted"/>
<sequence length="1395" mass="146760">MSDRGPLGARLRQLDPRSPDRDGPALVTLLVVVGVLVLNLVQQPGRITFDTKLDLQFAPLDFLTRSLTLWNPDAAFGGLQNQASGYLFPMGPAFVLGELLGVPSWVWERLWSAAVMLLAYEGARRLARAWPGVGRWGAVLAGLSYMAAPRVLTTVGPLSGETLPTAVLPWTVLPLALYLCGRWRRWPALVLSAVSVLFMGGQNATLVVACLVLPGLLLLTAAGRPVRRVLVDVAGWSVLVVVATFWWLVPLVLLGSYAPPFLDFIESSTNTAGGTGWLTSLRGTNHWVAYFPGGGPSGWLGGWELATSGLLLVTTVLVAVLGLAGLARGRLAFRLPLVLSLLVGLACLTLGSGGWAGSPLAVPWLDALDSWLAPFRNVHKFDPLVRLPLSLGVGAFVTGIVPVLATRIPAGRRRGGTAAMVGVTALLVLAAAQPAFAGHLRSADGMTDLPDEWRETAAFLEAVPGPAAVLVLPGSGFAVQEWGRTIDEPIQVLGGPPWVARAQVTVAPAGTLRILDALERRVAEGRPIPGLAELLRRLGITHVVVRGDLDPADSDAPDPELVRASVSGDTGLTPLAGFGDGAGPSPLLAVYGVDGTEDRRASVLDWEERVLVDGGPEAVVDLVGAGLLDPDRPMLVAEGGEVADVVTDGNRRVERSFGRVHGAVSGVMSAIDEFRLDRRVHDFLGEEVPEQQTVAEYDGLEQVVASSSAGYADTFGQVSPEEHPYAAIDPSPFTSWGSDAFLPPEGQWLELRFREPVEPGEVSLLFDVANGAEVASVELVTDAGSRVVPVGSDGRLDSTAPTEGATDRLRVVVRETVGSRRQVRLSDLRVEGQELRRSLRLPGVLDDESTLHLRSETPQRACARAPEQVSCEERRQVETTEAAGFARTFEVAQSGSWELDGWAVATNGPTVTALFDPLGPEQVAVTASSTFGGDAAVTAANVHDGDEETSWYAAPTDGKPVLELRWKKPRTIRSVLATLSDGAPGRLPDTFFVDPLRKGEEPQLVDVTGPDAGELESVRTNRLRVTALLEDSDDDSDDDTDDDTGDDTGDDSEGIGISELDVDGIEDLRHRPELESETGVLCGFGPTVSVAGRTIRLGVRGTLADVVGGARLPLTRCGAEPVQLPEGEHLLEVTNGAGFSVSELVLRPADTGDSTPSADAGAAGDVTVRDWGPVRRTVEVGAADEAVLTVPESHNVGWEATLDGQRLEPVRVDGWKQGWLLPEGAAGTVTMTYAPQRTFSVGLGAGAVLAGALALAGVLLWRRRAAPRTTGQRGATPDGGQAAPTYRWSGPASRLRRPALVVALLLLALVSPFLAVGAAVGGASGHLPAQAQRQLLSAALGLLPLAAVLALASSDSILSPPQPSDALAALAVGLAVGLALRPDHDSGLEPAEGFR</sequence>
<feature type="transmembrane region" description="Helical" evidence="2">
    <location>
        <begin position="229"/>
        <end position="249"/>
    </location>
</feature>